<sequence length="90" mass="10207">MAFILILFQNQKLERNGQLFAFNSIKWVVYFFFALSSGLFIANAVDGNIESGISLSLYITIALVVLIVAFLLAAWLVRRYEAYFQMAKSS</sequence>
<accession>W7DIS3</accession>
<dbReference type="Proteomes" id="UP000019241">
    <property type="component" value="Unassembled WGS sequence"/>
</dbReference>
<evidence type="ECO:0000313" key="2">
    <source>
        <dbReference type="EMBL" id="EUJ51437.1"/>
    </source>
</evidence>
<keyword evidence="1" id="KW-1133">Transmembrane helix</keyword>
<feature type="transmembrane region" description="Helical" evidence="1">
    <location>
        <begin position="57"/>
        <end position="77"/>
    </location>
</feature>
<dbReference type="EMBL" id="AODM01000052">
    <property type="protein sequence ID" value="EUJ51437.1"/>
    <property type="molecule type" value="Genomic_DNA"/>
</dbReference>
<proteinExistence type="predicted"/>
<keyword evidence="1" id="KW-0472">Membrane</keyword>
<reference evidence="2 3" key="1">
    <citation type="submission" date="2012-12" db="EMBL/GenBank/DDBJ databases">
        <title>Novel taxa of Listeriaceae from agricultural environments in the United States.</title>
        <authorList>
            <person name="den Bakker H.C."/>
            <person name="Allred A."/>
            <person name="Warchocki S."/>
            <person name="Wright E.M."/>
            <person name="Burrell A."/>
            <person name="Nightingale K.K."/>
            <person name="Kephart D."/>
            <person name="Wiedmann M."/>
        </authorList>
    </citation>
    <scope>NUCLEOTIDE SEQUENCE [LARGE SCALE GENOMIC DNA]</scope>
    <source>
        <strain evidence="2 3">FSL S10-1203</strain>
    </source>
</reference>
<protein>
    <submittedName>
        <fullName evidence="2">Uncharacterized protein</fullName>
    </submittedName>
</protein>
<name>W7DIS3_9LIST</name>
<keyword evidence="1" id="KW-0812">Transmembrane</keyword>
<dbReference type="RefSeq" id="WP_254260146.1">
    <property type="nucleotide sequence ID" value="NZ_AODM01000052.1"/>
</dbReference>
<evidence type="ECO:0000256" key="1">
    <source>
        <dbReference type="SAM" id="Phobius"/>
    </source>
</evidence>
<comment type="caution">
    <text evidence="2">The sequence shown here is derived from an EMBL/GenBank/DDBJ whole genome shotgun (WGS) entry which is preliminary data.</text>
</comment>
<dbReference type="AlphaFoldDB" id="W7DIS3"/>
<feature type="transmembrane region" description="Helical" evidence="1">
    <location>
        <begin position="27"/>
        <end position="45"/>
    </location>
</feature>
<dbReference type="PATRIC" id="fig|1265822.4.peg.3059"/>
<organism evidence="2 3">
    <name type="scientific">Listeria fleischmannii FSL S10-1203</name>
    <dbReference type="NCBI Taxonomy" id="1265822"/>
    <lineage>
        <taxon>Bacteria</taxon>
        <taxon>Bacillati</taxon>
        <taxon>Bacillota</taxon>
        <taxon>Bacilli</taxon>
        <taxon>Bacillales</taxon>
        <taxon>Listeriaceae</taxon>
        <taxon>Listeria</taxon>
    </lineage>
</organism>
<gene>
    <name evidence="2" type="ORF">MCOL2_15062</name>
</gene>
<evidence type="ECO:0000313" key="3">
    <source>
        <dbReference type="Proteomes" id="UP000019241"/>
    </source>
</evidence>